<evidence type="ECO:0000313" key="2">
    <source>
        <dbReference type="EMBL" id="MBH8561557.1"/>
    </source>
</evidence>
<dbReference type="EMBL" id="JAECZC010000006">
    <property type="protein sequence ID" value="MBH8561556.1"/>
    <property type="molecule type" value="Genomic_DNA"/>
</dbReference>
<dbReference type="SUPFAM" id="SSF48613">
    <property type="entry name" value="Heme oxygenase-like"/>
    <property type="match status" value="1"/>
</dbReference>
<reference evidence="1 3" key="1">
    <citation type="journal article" date="2021" name="Int. J. Syst. Evol. Microbiol.">
        <title>Amazonocrinis nigriterrae gen. nov., sp. nov., Atlanticothrix silvestris gen. nov., sp. nov. and Dendronalium phyllosphericum gen. nov., sp. nov., nostocacean cyanobacteria from Brazilian environments.</title>
        <authorList>
            <person name="Alvarenga D.O."/>
            <person name="Andreote A.P.D."/>
            <person name="Branco L.H.Z."/>
            <person name="Delbaje E."/>
            <person name="Cruz R.B."/>
            <person name="Varani A.M."/>
            <person name="Fiore M.F."/>
        </authorList>
    </citation>
    <scope>NUCLEOTIDE SEQUENCE [LARGE SCALE GENOMIC DNA]</scope>
    <source>
        <strain evidence="1 3">CENA67</strain>
    </source>
</reference>
<evidence type="ECO:0000313" key="3">
    <source>
        <dbReference type="Proteomes" id="UP000632766"/>
    </source>
</evidence>
<dbReference type="AlphaFoldDB" id="A0A8J7L810"/>
<protein>
    <recommendedName>
        <fullName evidence="4">Iron-containing redox enzyme family protein</fullName>
    </recommendedName>
</protein>
<name>A0A8J7L810_9NOST</name>
<organism evidence="1 3">
    <name type="scientific">Amazonocrinis nigriterrae CENA67</name>
    <dbReference type="NCBI Taxonomy" id="2794033"/>
    <lineage>
        <taxon>Bacteria</taxon>
        <taxon>Bacillati</taxon>
        <taxon>Cyanobacteriota</taxon>
        <taxon>Cyanophyceae</taxon>
        <taxon>Nostocales</taxon>
        <taxon>Nostocaceae</taxon>
        <taxon>Amazonocrinis</taxon>
        <taxon>Amazonocrinis nigriterrae</taxon>
    </lineage>
</organism>
<proteinExistence type="predicted"/>
<evidence type="ECO:0008006" key="4">
    <source>
        <dbReference type="Google" id="ProtNLM"/>
    </source>
</evidence>
<gene>
    <name evidence="1" type="ORF">I8748_05080</name>
    <name evidence="2" type="ORF">I8748_05085</name>
</gene>
<sequence length="250" mass="28518">MVQTTVKRDLYQTYESKIENARIRFEQNSGFEEILTGEVDPRVLELYLIYFNALGVAMTDVVEDWISRAGDRCLQLGYTELGQLLKTHAQQEAGHHLMMIDDTHALVSSWNNRRTPQQDAQWFLSQPRGESTQLYRQLHEDVIASETPFAQVAIEYEIEMLSVRYGSQLIQRCQQVLGNSIIQGLSFMEEHVSVDVGHTQLNAKLLKNFLGKHPEHVDVMVEVGAKALDAYAGFLNHCLRCAQQHVLSLD</sequence>
<dbReference type="InterPro" id="IPR016084">
    <property type="entry name" value="Haem_Oase-like_multi-hlx"/>
</dbReference>
<dbReference type="EMBL" id="JAECZC010000006">
    <property type="protein sequence ID" value="MBH8561557.1"/>
    <property type="molecule type" value="Genomic_DNA"/>
</dbReference>
<evidence type="ECO:0000313" key="1">
    <source>
        <dbReference type="EMBL" id="MBH8561556.1"/>
    </source>
</evidence>
<dbReference type="RefSeq" id="WP_198123569.1">
    <property type="nucleotide sequence ID" value="NZ_JAECZC010000006.1"/>
</dbReference>
<comment type="caution">
    <text evidence="1">The sequence shown here is derived from an EMBL/GenBank/DDBJ whole genome shotgun (WGS) entry which is preliminary data.</text>
</comment>
<dbReference type="Gene3D" id="1.20.910.10">
    <property type="entry name" value="Heme oxygenase-like"/>
    <property type="match status" value="1"/>
</dbReference>
<accession>A0A8J7L810</accession>
<dbReference type="Proteomes" id="UP000632766">
    <property type="component" value="Unassembled WGS sequence"/>
</dbReference>
<keyword evidence="3" id="KW-1185">Reference proteome</keyword>